<keyword evidence="2" id="KW-0012">Acyltransferase</keyword>
<evidence type="ECO:0000313" key="2">
    <source>
        <dbReference type="EMBL" id="KUJ21381.1"/>
    </source>
</evidence>
<dbReference type="InterPro" id="IPR016181">
    <property type="entry name" value="Acyl_CoA_acyltransferase"/>
</dbReference>
<dbReference type="STRING" id="149040.A0A194XMM4"/>
<proteinExistence type="predicted"/>
<dbReference type="PANTHER" id="PTHR42791:SF1">
    <property type="entry name" value="N-ACETYLTRANSFERASE DOMAIN-CONTAINING PROTEIN"/>
    <property type="match status" value="1"/>
</dbReference>
<organism evidence="2 3">
    <name type="scientific">Mollisia scopiformis</name>
    <name type="common">Conifer needle endophyte fungus</name>
    <name type="synonym">Phialocephala scopiformis</name>
    <dbReference type="NCBI Taxonomy" id="149040"/>
    <lineage>
        <taxon>Eukaryota</taxon>
        <taxon>Fungi</taxon>
        <taxon>Dikarya</taxon>
        <taxon>Ascomycota</taxon>
        <taxon>Pezizomycotina</taxon>
        <taxon>Leotiomycetes</taxon>
        <taxon>Helotiales</taxon>
        <taxon>Mollisiaceae</taxon>
        <taxon>Mollisia</taxon>
    </lineage>
</organism>
<keyword evidence="2" id="KW-0808">Transferase</keyword>
<dbReference type="InParanoid" id="A0A194XMM4"/>
<dbReference type="RefSeq" id="XP_018075736.1">
    <property type="nucleotide sequence ID" value="XM_018210537.1"/>
</dbReference>
<reference evidence="2 3" key="1">
    <citation type="submission" date="2015-10" db="EMBL/GenBank/DDBJ databases">
        <title>Full genome of DAOMC 229536 Phialocephala scopiformis, a fungal endophyte of spruce producing the potent anti-insectan compound rugulosin.</title>
        <authorList>
            <consortium name="DOE Joint Genome Institute"/>
            <person name="Walker A.K."/>
            <person name="Frasz S.L."/>
            <person name="Seifert K.A."/>
            <person name="Miller J.D."/>
            <person name="Mondo S.J."/>
            <person name="Labutti K."/>
            <person name="Lipzen A."/>
            <person name="Dockter R."/>
            <person name="Kennedy M."/>
            <person name="Grigoriev I.V."/>
            <person name="Spatafora J.W."/>
        </authorList>
    </citation>
    <scope>NUCLEOTIDE SEQUENCE [LARGE SCALE GENOMIC DNA]</scope>
    <source>
        <strain evidence="2 3">CBS 120377</strain>
    </source>
</reference>
<dbReference type="InterPro" id="IPR000182">
    <property type="entry name" value="GNAT_dom"/>
</dbReference>
<accession>A0A194XMM4</accession>
<evidence type="ECO:0000313" key="3">
    <source>
        <dbReference type="Proteomes" id="UP000070700"/>
    </source>
</evidence>
<dbReference type="GeneID" id="28820263"/>
<dbReference type="GO" id="GO:0016747">
    <property type="term" value="F:acyltransferase activity, transferring groups other than amino-acyl groups"/>
    <property type="evidence" value="ECO:0007669"/>
    <property type="project" value="InterPro"/>
</dbReference>
<protein>
    <submittedName>
        <fullName evidence="2">Acyl-CoA N-acyltransferase</fullName>
    </submittedName>
</protein>
<feature type="domain" description="N-acetyltransferase" evidence="1">
    <location>
        <begin position="130"/>
        <end position="187"/>
    </location>
</feature>
<dbReference type="SUPFAM" id="SSF55729">
    <property type="entry name" value="Acyl-CoA N-acyltransferases (Nat)"/>
    <property type="match status" value="1"/>
</dbReference>
<name>A0A194XMM4_MOLSC</name>
<dbReference type="Gene3D" id="3.40.630.30">
    <property type="match status" value="1"/>
</dbReference>
<dbReference type="KEGG" id="psco:LY89DRAFT_609947"/>
<gene>
    <name evidence="2" type="ORF">LY89DRAFT_609947</name>
</gene>
<sequence>MAIPVAITKGGRERVPQASALFAEAFATDPVITYILHNMPESKRLTYLPKYFNALLTAAALNDATFIEIDDFKSCVTMMHPGKKVDNPWTLIPAGLVQMLFDIGFGPCWRMLFEFSPMTDRCKLKGLRGQKKYFYVFFTATASSAQGQGLCTKLLNHWQDIASREKVPMWLEATTEKSMKIYAKCGFEVVERMTLGKGKVEPKGLKPVKEGGSVKGKEELEGVPIWAMVWWPEGSKPVGN</sequence>
<keyword evidence="3" id="KW-1185">Reference proteome</keyword>
<dbReference type="InterPro" id="IPR052523">
    <property type="entry name" value="Trichothecene_AcTrans"/>
</dbReference>
<dbReference type="AlphaFoldDB" id="A0A194XMM4"/>
<dbReference type="Pfam" id="PF00583">
    <property type="entry name" value="Acetyltransf_1"/>
    <property type="match status" value="1"/>
</dbReference>
<dbReference type="PANTHER" id="PTHR42791">
    <property type="entry name" value="GNAT FAMILY ACETYLTRANSFERASE"/>
    <property type="match status" value="1"/>
</dbReference>
<dbReference type="OrthoDB" id="544277at2759"/>
<dbReference type="Proteomes" id="UP000070700">
    <property type="component" value="Unassembled WGS sequence"/>
</dbReference>
<dbReference type="EMBL" id="KQ947408">
    <property type="protein sequence ID" value="KUJ21381.1"/>
    <property type="molecule type" value="Genomic_DNA"/>
</dbReference>
<evidence type="ECO:0000259" key="1">
    <source>
        <dbReference type="Pfam" id="PF00583"/>
    </source>
</evidence>